<keyword evidence="2" id="KW-1185">Reference proteome</keyword>
<protein>
    <submittedName>
        <fullName evidence="1">Uncharacterized protein</fullName>
    </submittedName>
</protein>
<proteinExistence type="predicted"/>
<dbReference type="Proteomes" id="UP001526143">
    <property type="component" value="Unassembled WGS sequence"/>
</dbReference>
<sequence length="55" mass="6406">MRLSVLMVKPLLVVVEIRQSRFGDAIPFRRQIVYRSKQDKSTSQIQPWSIKSSNS</sequence>
<name>A0ABT3B270_9CYAN</name>
<accession>A0ABT3B270</accession>
<comment type="caution">
    <text evidence="1">The sequence shown here is derived from an EMBL/GenBank/DDBJ whole genome shotgun (WGS) entry which is preliminary data.</text>
</comment>
<organism evidence="1 2">
    <name type="scientific">Plectonema radiosum NIES-515</name>
    <dbReference type="NCBI Taxonomy" id="2986073"/>
    <lineage>
        <taxon>Bacteria</taxon>
        <taxon>Bacillati</taxon>
        <taxon>Cyanobacteriota</taxon>
        <taxon>Cyanophyceae</taxon>
        <taxon>Oscillatoriophycideae</taxon>
        <taxon>Oscillatoriales</taxon>
        <taxon>Microcoleaceae</taxon>
        <taxon>Plectonema</taxon>
    </lineage>
</organism>
<gene>
    <name evidence="1" type="ORF">OGM63_18420</name>
</gene>
<evidence type="ECO:0000313" key="2">
    <source>
        <dbReference type="Proteomes" id="UP001526143"/>
    </source>
</evidence>
<evidence type="ECO:0000313" key="1">
    <source>
        <dbReference type="EMBL" id="MCV3215464.1"/>
    </source>
</evidence>
<dbReference type="EMBL" id="JAOWRF010000259">
    <property type="protein sequence ID" value="MCV3215464.1"/>
    <property type="molecule type" value="Genomic_DNA"/>
</dbReference>
<reference evidence="1 2" key="1">
    <citation type="submission" date="2022-10" db="EMBL/GenBank/DDBJ databases">
        <title>Identification of biosynthetic pathway for the production of the potent trypsin inhibitor radiosumin.</title>
        <authorList>
            <person name="Fewer D.P."/>
            <person name="Delbaje E."/>
            <person name="Ouyang X."/>
            <person name="Agostino P.D."/>
            <person name="Wahlsten M."/>
            <person name="Jokela J."/>
            <person name="Permi P."/>
            <person name="Haapaniemi E."/>
            <person name="Koistinen H."/>
        </authorList>
    </citation>
    <scope>NUCLEOTIDE SEQUENCE [LARGE SCALE GENOMIC DNA]</scope>
    <source>
        <strain evidence="1 2">NIES-515</strain>
    </source>
</reference>